<dbReference type="STRING" id="667725.A0A0L0FUE1"/>
<dbReference type="OrthoDB" id="1911237at2759"/>
<feature type="domain" description="RNA 3'-terminal phosphate cyclase" evidence="1">
    <location>
        <begin position="2"/>
        <end position="153"/>
    </location>
</feature>
<dbReference type="RefSeq" id="XP_014153450.1">
    <property type="nucleotide sequence ID" value="XM_014297975.1"/>
</dbReference>
<evidence type="ECO:0000259" key="1">
    <source>
        <dbReference type="Pfam" id="PF01137"/>
    </source>
</evidence>
<dbReference type="Proteomes" id="UP000054560">
    <property type="component" value="Unassembled WGS sequence"/>
</dbReference>
<dbReference type="PANTHER" id="PTHR11096">
    <property type="entry name" value="RNA 3' TERMINAL PHOSPHATE CYCLASE"/>
    <property type="match status" value="1"/>
</dbReference>
<organism evidence="2 3">
    <name type="scientific">Sphaeroforma arctica JP610</name>
    <dbReference type="NCBI Taxonomy" id="667725"/>
    <lineage>
        <taxon>Eukaryota</taxon>
        <taxon>Ichthyosporea</taxon>
        <taxon>Ichthyophonida</taxon>
        <taxon>Sphaeroforma</taxon>
    </lineage>
</organism>
<gene>
    <name evidence="2" type="ORF">SARC_08059</name>
</gene>
<protein>
    <submittedName>
        <fullName evidence="2">18S rRNA biogenesis protein RCL1</fullName>
    </submittedName>
</protein>
<dbReference type="GO" id="GO:0005730">
    <property type="term" value="C:nucleolus"/>
    <property type="evidence" value="ECO:0007669"/>
    <property type="project" value="UniProtKB-SubCell"/>
</dbReference>
<dbReference type="InterPro" id="IPR013792">
    <property type="entry name" value="RNA3'P_cycl/enolpyr_Trfase_a/b"/>
</dbReference>
<dbReference type="Gene3D" id="3.65.10.20">
    <property type="entry name" value="RNA 3'-terminal phosphate cyclase domain"/>
    <property type="match status" value="1"/>
</dbReference>
<proteinExistence type="predicted"/>
<dbReference type="GO" id="GO:0004521">
    <property type="term" value="F:RNA endonuclease activity"/>
    <property type="evidence" value="ECO:0007669"/>
    <property type="project" value="TreeGrafter"/>
</dbReference>
<evidence type="ECO:0000313" key="3">
    <source>
        <dbReference type="Proteomes" id="UP000054560"/>
    </source>
</evidence>
<dbReference type="NCBIfam" id="TIGR03400">
    <property type="entry name" value="18S_RNA_Rcl1p"/>
    <property type="match status" value="1"/>
</dbReference>
<keyword evidence="3" id="KW-1185">Reference proteome</keyword>
<dbReference type="InterPro" id="IPR037136">
    <property type="entry name" value="RNA3'_phos_cyclase_dom_sf"/>
</dbReference>
<dbReference type="PROSITE" id="PS01287">
    <property type="entry name" value="RTC"/>
    <property type="match status" value="1"/>
</dbReference>
<dbReference type="GeneID" id="25908563"/>
<dbReference type="InterPro" id="IPR023797">
    <property type="entry name" value="RNA3'_phos_cyclase_dom"/>
</dbReference>
<dbReference type="InterPro" id="IPR000228">
    <property type="entry name" value="RNA3'_term_phos_cyc"/>
</dbReference>
<dbReference type="PANTHER" id="PTHR11096:SF1">
    <property type="entry name" value="RNA 3'-TERMINAL PHOSPHATE CYCLASE-LIKE PROTEIN"/>
    <property type="match status" value="1"/>
</dbReference>
<sequence length="183" mass="19921">MDKLTNGSLIEIGYTGTSLLFRPGVLSIRRKIEHDCGTSRAIGYFLEPIIALAPFAKSDLNLTLTGITNDDIDPSVDILRTVSLPLLKRFGVDDSVVLKVNARGAPPLGGGEVNFQCPVVKALTPLQWGDPGMVKRIRGTVYSTRMSPQTANRVVDKARGLLNTFIPDVYIYCDHYKGAESGK</sequence>
<dbReference type="eggNOG" id="KOG3980">
    <property type="taxonomic scope" value="Eukaryota"/>
</dbReference>
<dbReference type="Pfam" id="PF01137">
    <property type="entry name" value="RTC"/>
    <property type="match status" value="1"/>
</dbReference>
<evidence type="ECO:0000313" key="2">
    <source>
        <dbReference type="EMBL" id="KNC79548.1"/>
    </source>
</evidence>
<dbReference type="SUPFAM" id="SSF55205">
    <property type="entry name" value="EPT/RTPC-like"/>
    <property type="match status" value="1"/>
</dbReference>
<dbReference type="InterPro" id="IPR020719">
    <property type="entry name" value="RNA3'_term_phos_cycl-like_CS"/>
</dbReference>
<accession>A0A0L0FUE1</accession>
<dbReference type="AlphaFoldDB" id="A0A0L0FUE1"/>
<dbReference type="InterPro" id="IPR016443">
    <property type="entry name" value="RNA3'_term_phos_cyc_type_2"/>
</dbReference>
<dbReference type="GO" id="GO:0000479">
    <property type="term" value="P:endonucleolytic cleavage of tricistronic rRNA transcript (SSU-rRNA, 5.8S rRNA, LSU-rRNA)"/>
    <property type="evidence" value="ECO:0007669"/>
    <property type="project" value="TreeGrafter"/>
</dbReference>
<reference evidence="2 3" key="1">
    <citation type="submission" date="2011-02" db="EMBL/GenBank/DDBJ databases">
        <title>The Genome Sequence of Sphaeroforma arctica JP610.</title>
        <authorList>
            <consortium name="The Broad Institute Genome Sequencing Platform"/>
            <person name="Russ C."/>
            <person name="Cuomo C."/>
            <person name="Young S.K."/>
            <person name="Zeng Q."/>
            <person name="Gargeya S."/>
            <person name="Alvarado L."/>
            <person name="Berlin A."/>
            <person name="Chapman S.B."/>
            <person name="Chen Z."/>
            <person name="Freedman E."/>
            <person name="Gellesch M."/>
            <person name="Goldberg J."/>
            <person name="Griggs A."/>
            <person name="Gujja S."/>
            <person name="Heilman E."/>
            <person name="Heiman D."/>
            <person name="Howarth C."/>
            <person name="Mehta T."/>
            <person name="Neiman D."/>
            <person name="Pearson M."/>
            <person name="Roberts A."/>
            <person name="Saif S."/>
            <person name="Shea T."/>
            <person name="Shenoy N."/>
            <person name="Sisk P."/>
            <person name="Stolte C."/>
            <person name="Sykes S."/>
            <person name="White J."/>
            <person name="Yandava C."/>
            <person name="Burger G."/>
            <person name="Gray M.W."/>
            <person name="Holland P.W.H."/>
            <person name="King N."/>
            <person name="Lang F.B.F."/>
            <person name="Roger A.J."/>
            <person name="Ruiz-Trillo I."/>
            <person name="Haas B."/>
            <person name="Nusbaum C."/>
            <person name="Birren B."/>
        </authorList>
    </citation>
    <scope>NUCLEOTIDE SEQUENCE [LARGE SCALE GENOMIC DNA]</scope>
    <source>
        <strain evidence="2 3">JP610</strain>
    </source>
</reference>
<name>A0A0L0FUE1_9EUKA</name>
<dbReference type="EMBL" id="KQ242284">
    <property type="protein sequence ID" value="KNC79548.1"/>
    <property type="molecule type" value="Genomic_DNA"/>
</dbReference>